<accession>A0AAD3XD32</accession>
<organism evidence="7 8">
    <name type="scientific">Nepenthes gracilis</name>
    <name type="common">Slender pitcher plant</name>
    <dbReference type="NCBI Taxonomy" id="150966"/>
    <lineage>
        <taxon>Eukaryota</taxon>
        <taxon>Viridiplantae</taxon>
        <taxon>Streptophyta</taxon>
        <taxon>Embryophyta</taxon>
        <taxon>Tracheophyta</taxon>
        <taxon>Spermatophyta</taxon>
        <taxon>Magnoliopsida</taxon>
        <taxon>eudicotyledons</taxon>
        <taxon>Gunneridae</taxon>
        <taxon>Pentapetalae</taxon>
        <taxon>Caryophyllales</taxon>
        <taxon>Nepenthaceae</taxon>
        <taxon>Nepenthes</taxon>
    </lineage>
</organism>
<dbReference type="AlphaFoldDB" id="A0AAD3XD32"/>
<dbReference type="SUPFAM" id="SSF103473">
    <property type="entry name" value="MFS general substrate transporter"/>
    <property type="match status" value="1"/>
</dbReference>
<comment type="subcellular location">
    <subcellularLocation>
        <location evidence="1">Membrane</location>
        <topology evidence="1">Multi-pass membrane protein</topology>
    </subcellularLocation>
</comment>
<dbReference type="Proteomes" id="UP001279734">
    <property type="component" value="Unassembled WGS sequence"/>
</dbReference>
<gene>
    <name evidence="7" type="ORF">Nepgr_003173</name>
</gene>
<keyword evidence="8" id="KW-1185">Reference proteome</keyword>
<keyword evidence="3 6" id="KW-0812">Transmembrane</keyword>
<evidence type="ECO:0000256" key="4">
    <source>
        <dbReference type="ARBA" id="ARBA00022989"/>
    </source>
</evidence>
<name>A0AAD3XD32_NEPGR</name>
<comment type="similarity">
    <text evidence="2">Belongs to the major facilitator superfamily. Proton-dependent oligopeptide transporter (POT/PTR) (TC 2.A.17) family.</text>
</comment>
<comment type="caution">
    <text evidence="7">The sequence shown here is derived from an EMBL/GenBank/DDBJ whole genome shotgun (WGS) entry which is preliminary data.</text>
</comment>
<dbReference type="GO" id="GO:0016020">
    <property type="term" value="C:membrane"/>
    <property type="evidence" value="ECO:0007669"/>
    <property type="project" value="UniProtKB-SubCell"/>
</dbReference>
<dbReference type="GO" id="GO:0022857">
    <property type="term" value="F:transmembrane transporter activity"/>
    <property type="evidence" value="ECO:0007669"/>
    <property type="project" value="InterPro"/>
</dbReference>
<evidence type="ECO:0000256" key="5">
    <source>
        <dbReference type="ARBA" id="ARBA00023136"/>
    </source>
</evidence>
<feature type="transmembrane region" description="Helical" evidence="6">
    <location>
        <begin position="207"/>
        <end position="226"/>
    </location>
</feature>
<evidence type="ECO:0000313" key="7">
    <source>
        <dbReference type="EMBL" id="GMH01334.1"/>
    </source>
</evidence>
<feature type="transmembrane region" description="Helical" evidence="6">
    <location>
        <begin position="488"/>
        <end position="509"/>
    </location>
</feature>
<dbReference type="EMBL" id="BSYO01000002">
    <property type="protein sequence ID" value="GMH01334.1"/>
    <property type="molecule type" value="Genomic_DNA"/>
</dbReference>
<reference evidence="7" key="1">
    <citation type="submission" date="2023-05" db="EMBL/GenBank/DDBJ databases">
        <title>Nepenthes gracilis genome sequencing.</title>
        <authorList>
            <person name="Fukushima K."/>
        </authorList>
    </citation>
    <scope>NUCLEOTIDE SEQUENCE</scope>
    <source>
        <strain evidence="7">SING2019-196</strain>
    </source>
</reference>
<dbReference type="PANTHER" id="PTHR11654">
    <property type="entry name" value="OLIGOPEPTIDE TRANSPORTER-RELATED"/>
    <property type="match status" value="1"/>
</dbReference>
<feature type="transmembrane region" description="Helical" evidence="6">
    <location>
        <begin position="91"/>
        <end position="112"/>
    </location>
</feature>
<evidence type="ECO:0000256" key="1">
    <source>
        <dbReference type="ARBA" id="ARBA00004141"/>
    </source>
</evidence>
<feature type="transmembrane region" description="Helical" evidence="6">
    <location>
        <begin position="450"/>
        <end position="476"/>
    </location>
</feature>
<dbReference type="Pfam" id="PF00854">
    <property type="entry name" value="PTR2"/>
    <property type="match status" value="1"/>
</dbReference>
<dbReference type="CDD" id="cd17416">
    <property type="entry name" value="MFS_NPF1_2"/>
    <property type="match status" value="1"/>
</dbReference>
<keyword evidence="4 6" id="KW-1133">Transmembrane helix</keyword>
<proteinExistence type="inferred from homology"/>
<evidence type="ECO:0000256" key="3">
    <source>
        <dbReference type="ARBA" id="ARBA00022692"/>
    </source>
</evidence>
<feature type="transmembrane region" description="Helical" evidence="6">
    <location>
        <begin position="367"/>
        <end position="388"/>
    </location>
</feature>
<protein>
    <submittedName>
        <fullName evidence="7">Uncharacterized protein</fullName>
    </submittedName>
</protein>
<dbReference type="Gene3D" id="1.20.1250.20">
    <property type="entry name" value="MFS general substrate transporter like domains"/>
    <property type="match status" value="1"/>
</dbReference>
<sequence length="549" mass="60201">MEDTEKELTATEPKPNYRGVKAMPFVIGNETFEKLGTIGTITNLLVYLTTVFNMKSITATNAVNIFNGSANVATLLGAFLCDTYFGRYKTLGFACVSSFLGMLVLSLTAAIPELHPPHCGGENGGANCVGPTSAQVIFLVAGFGLLVIGAGGIRPCNLAFGADQFDPETESGKRGISSFFNWYYFTFTIAVMISVTFIVYVQANVSWALGLAIPAFLMCLSCIAFFTGTKIYVVVRPEGSPLVNVVQVVVAAVRKRRLKLTQSSSLSLLDQTPSKSIISKLPHTDQFRFLNKAAIITEEDEINSDGSAANPWQLATMQKVEEVKCVMRVVPIWLSGVIYYMSIVLMQQNYVVFQALQLERNLGGNGFQIPAASFVVFSMLAITLWLPFYDRIIVKVLRRLTGKIDGATVLQKIGFGVALSVITMLVSALVEEWRRTLALRSGHSVSPLSWAWLLPQMLIMGLSEAFAMVGQVEFYYKQVPENMRSIGAAFLFCGLAVSSYLSSFLIVVVHKITTGAPSGDWLSEDLNRGDWTTSITWLQVWSWQTSHTS</sequence>
<evidence type="ECO:0000313" key="8">
    <source>
        <dbReference type="Proteomes" id="UP001279734"/>
    </source>
</evidence>
<feature type="transmembrane region" description="Helical" evidence="6">
    <location>
        <begin position="409"/>
        <end position="430"/>
    </location>
</feature>
<feature type="transmembrane region" description="Helical" evidence="6">
    <location>
        <begin position="182"/>
        <end position="201"/>
    </location>
</feature>
<evidence type="ECO:0000256" key="6">
    <source>
        <dbReference type="SAM" id="Phobius"/>
    </source>
</evidence>
<dbReference type="InterPro" id="IPR000109">
    <property type="entry name" value="POT_fam"/>
</dbReference>
<evidence type="ECO:0000256" key="2">
    <source>
        <dbReference type="ARBA" id="ARBA00005982"/>
    </source>
</evidence>
<dbReference type="InterPro" id="IPR036259">
    <property type="entry name" value="MFS_trans_sf"/>
</dbReference>
<feature type="transmembrane region" description="Helical" evidence="6">
    <location>
        <begin position="325"/>
        <end position="347"/>
    </location>
</feature>
<feature type="transmembrane region" description="Helical" evidence="6">
    <location>
        <begin position="132"/>
        <end position="153"/>
    </location>
</feature>
<keyword evidence="5 6" id="KW-0472">Membrane</keyword>